<dbReference type="EnsemblMetazoa" id="ISCW012209-RA">
    <property type="protein sequence ID" value="ISCW012209-PA"/>
    <property type="gene ID" value="ISCW012209"/>
</dbReference>
<dbReference type="GO" id="GO:0003676">
    <property type="term" value="F:nucleic acid binding"/>
    <property type="evidence" value="ECO:0007669"/>
    <property type="project" value="InterPro"/>
</dbReference>
<dbReference type="EMBL" id="ABJB010179184">
    <property type="status" value="NOT_ANNOTATED_CDS"/>
    <property type="molecule type" value="Genomic_DNA"/>
</dbReference>
<evidence type="ECO:0000313" key="3">
    <source>
        <dbReference type="EMBL" id="EEC17627.1"/>
    </source>
</evidence>
<dbReference type="InterPro" id="IPR036875">
    <property type="entry name" value="Znf_CCHC_sf"/>
</dbReference>
<dbReference type="EMBL" id="ABJB010080705">
    <property type="status" value="NOT_ANNOTATED_CDS"/>
    <property type="molecule type" value="Genomic_DNA"/>
</dbReference>
<sequence>MPLEENKIVIRPRGGLDITKIGTTTVATAILAAAKITTEENASDTICPNALQNIMVVSTPKEENAVRYARIQTISIQDKTFEVSAYRTAPHDTVKGIIRGIPVNASAEELDSNIVNDRNPLAVGAKRIGNTTTIIVAFGGPKVPNFVRYGVTLIPCNLYRKQIDVCHQCGRVGHRKDVCPTPTNRICRGCGQTNTKEDHKCTPKCKLCGGAHLTADRECKAKYKVPYVVRKRQWERRKQNVSDWLPSESNFPLLDEPAARNDVQAHRHDAG</sequence>
<dbReference type="VEuPathDB" id="VectorBase:ISCI012209"/>
<name>B7QFK5_IXOSC</name>
<keyword evidence="1" id="KW-0862">Zinc</keyword>
<dbReference type="EMBL" id="ABJB010930861">
    <property type="status" value="NOT_ANNOTATED_CDS"/>
    <property type="molecule type" value="Genomic_DNA"/>
</dbReference>
<dbReference type="EMBL" id="ABJB010465608">
    <property type="status" value="NOT_ANNOTATED_CDS"/>
    <property type="molecule type" value="Genomic_DNA"/>
</dbReference>
<evidence type="ECO:0000313" key="5">
    <source>
        <dbReference type="Proteomes" id="UP000001555"/>
    </source>
</evidence>
<dbReference type="AlphaFoldDB" id="B7QFK5"/>
<dbReference type="InParanoid" id="B7QFK5"/>
<dbReference type="SUPFAM" id="SSF57756">
    <property type="entry name" value="Retrovirus zinc finger-like domains"/>
    <property type="match status" value="1"/>
</dbReference>
<evidence type="ECO:0000259" key="2">
    <source>
        <dbReference type="PROSITE" id="PS50158"/>
    </source>
</evidence>
<keyword evidence="1" id="KW-0863">Zinc-finger</keyword>
<keyword evidence="5" id="KW-1185">Reference proteome</keyword>
<dbReference type="VEuPathDB" id="VectorBase:ISCW012209"/>
<gene>
    <name evidence="3" type="ORF">IscW_ISCW012209</name>
</gene>
<keyword evidence="1" id="KW-0479">Metal-binding</keyword>
<dbReference type="EMBL" id="ABJB010564570">
    <property type="status" value="NOT_ANNOTATED_CDS"/>
    <property type="molecule type" value="Genomic_DNA"/>
</dbReference>
<dbReference type="PaxDb" id="6945-B7QFK5"/>
<reference evidence="3 5" key="1">
    <citation type="submission" date="2008-03" db="EMBL/GenBank/DDBJ databases">
        <title>Annotation of Ixodes scapularis.</title>
        <authorList>
            <consortium name="Ixodes scapularis Genome Project Consortium"/>
            <person name="Caler E."/>
            <person name="Hannick L.I."/>
            <person name="Bidwell S."/>
            <person name="Joardar V."/>
            <person name="Thiagarajan M."/>
            <person name="Amedeo P."/>
            <person name="Galinsky K.J."/>
            <person name="Schobel S."/>
            <person name="Inman J."/>
            <person name="Hostetler J."/>
            <person name="Miller J."/>
            <person name="Hammond M."/>
            <person name="Megy K."/>
            <person name="Lawson D."/>
            <person name="Kodira C."/>
            <person name="Sutton G."/>
            <person name="Meyer J."/>
            <person name="Hill C.A."/>
            <person name="Birren B."/>
            <person name="Nene V."/>
            <person name="Collins F."/>
            <person name="Alarcon-Chaidez F."/>
            <person name="Wikel S."/>
            <person name="Strausberg R."/>
        </authorList>
    </citation>
    <scope>NUCLEOTIDE SEQUENCE [LARGE SCALE GENOMIC DNA]</scope>
    <source>
        <strain evidence="5">Wikel</strain>
        <strain evidence="3">Wikel colony</strain>
    </source>
</reference>
<evidence type="ECO:0000256" key="1">
    <source>
        <dbReference type="PROSITE-ProRule" id="PRU00047"/>
    </source>
</evidence>
<dbReference type="PROSITE" id="PS50158">
    <property type="entry name" value="ZF_CCHC"/>
    <property type="match status" value="1"/>
</dbReference>
<dbReference type="Proteomes" id="UP000001555">
    <property type="component" value="Unassembled WGS sequence"/>
</dbReference>
<dbReference type="GO" id="GO:0008270">
    <property type="term" value="F:zinc ion binding"/>
    <property type="evidence" value="ECO:0007669"/>
    <property type="project" value="UniProtKB-KW"/>
</dbReference>
<organism>
    <name type="scientific">Ixodes scapularis</name>
    <name type="common">Black-legged tick</name>
    <name type="synonym">Deer tick</name>
    <dbReference type="NCBI Taxonomy" id="6945"/>
    <lineage>
        <taxon>Eukaryota</taxon>
        <taxon>Metazoa</taxon>
        <taxon>Ecdysozoa</taxon>
        <taxon>Arthropoda</taxon>
        <taxon>Chelicerata</taxon>
        <taxon>Arachnida</taxon>
        <taxon>Acari</taxon>
        <taxon>Parasitiformes</taxon>
        <taxon>Ixodida</taxon>
        <taxon>Ixodoidea</taxon>
        <taxon>Ixodidae</taxon>
        <taxon>Ixodinae</taxon>
        <taxon>Ixodes</taxon>
    </lineage>
</organism>
<proteinExistence type="predicted"/>
<evidence type="ECO:0000313" key="4">
    <source>
        <dbReference type="EnsemblMetazoa" id="ISCW012209-PA"/>
    </source>
</evidence>
<dbReference type="OrthoDB" id="6500616at2759"/>
<feature type="domain" description="CCHC-type" evidence="2">
    <location>
        <begin position="166"/>
        <end position="180"/>
    </location>
</feature>
<accession>B7QFK5</accession>
<dbReference type="VEuPathDB" id="VectorBase:ISCP_017092"/>
<dbReference type="HOGENOM" id="CLU_1027737_0_0_1"/>
<dbReference type="InterPro" id="IPR001878">
    <property type="entry name" value="Znf_CCHC"/>
</dbReference>
<protein>
    <recommendedName>
        <fullName evidence="2">CCHC-type domain-containing protein</fullName>
    </recommendedName>
</protein>
<reference evidence="4" key="2">
    <citation type="submission" date="2020-05" db="UniProtKB">
        <authorList>
            <consortium name="EnsemblMetazoa"/>
        </authorList>
    </citation>
    <scope>IDENTIFICATION</scope>
    <source>
        <strain evidence="4">wikel</strain>
    </source>
</reference>
<dbReference type="EMBL" id="DS926263">
    <property type="protein sequence ID" value="EEC17627.1"/>
    <property type="molecule type" value="Genomic_DNA"/>
</dbReference>